<accession>A0A4Y2UE48</accession>
<evidence type="ECO:0000313" key="2">
    <source>
        <dbReference type="Proteomes" id="UP000499080"/>
    </source>
</evidence>
<reference evidence="1 2" key="1">
    <citation type="journal article" date="2019" name="Sci. Rep.">
        <title>Orb-weaving spider Araneus ventricosus genome elucidates the spidroin gene catalogue.</title>
        <authorList>
            <person name="Kono N."/>
            <person name="Nakamura H."/>
            <person name="Ohtoshi R."/>
            <person name="Moran D.A.P."/>
            <person name="Shinohara A."/>
            <person name="Yoshida Y."/>
            <person name="Fujiwara M."/>
            <person name="Mori M."/>
            <person name="Tomita M."/>
            <person name="Arakawa K."/>
        </authorList>
    </citation>
    <scope>NUCLEOTIDE SEQUENCE [LARGE SCALE GENOMIC DNA]</scope>
</reference>
<protein>
    <submittedName>
        <fullName evidence="1">Uncharacterized protein</fullName>
    </submittedName>
</protein>
<dbReference type="EMBL" id="BGPR01035800">
    <property type="protein sequence ID" value="GBO10793.1"/>
    <property type="molecule type" value="Genomic_DNA"/>
</dbReference>
<keyword evidence="2" id="KW-1185">Reference proteome</keyword>
<comment type="caution">
    <text evidence="1">The sequence shown here is derived from an EMBL/GenBank/DDBJ whole genome shotgun (WGS) entry which is preliminary data.</text>
</comment>
<dbReference type="Proteomes" id="UP000499080">
    <property type="component" value="Unassembled WGS sequence"/>
</dbReference>
<organism evidence="1 2">
    <name type="scientific">Araneus ventricosus</name>
    <name type="common">Orbweaver spider</name>
    <name type="synonym">Epeira ventricosa</name>
    <dbReference type="NCBI Taxonomy" id="182803"/>
    <lineage>
        <taxon>Eukaryota</taxon>
        <taxon>Metazoa</taxon>
        <taxon>Ecdysozoa</taxon>
        <taxon>Arthropoda</taxon>
        <taxon>Chelicerata</taxon>
        <taxon>Arachnida</taxon>
        <taxon>Araneae</taxon>
        <taxon>Araneomorphae</taxon>
        <taxon>Entelegynae</taxon>
        <taxon>Araneoidea</taxon>
        <taxon>Araneidae</taxon>
        <taxon>Araneus</taxon>
    </lineage>
</organism>
<proteinExistence type="predicted"/>
<gene>
    <name evidence="1" type="ORF">AVEN_196234_1</name>
</gene>
<sequence length="133" mass="15160">MVEGYATAALPSPLEEVTFRVSNIVNVSTTVEFGSQKIPMQYTKWKETVQKSMSDVLFYIIQSQDHFSLLRLLWWQTFTWTCCKVTQYPKCSIYNPLISSNNMVGSGCSSILLELGYQLDILRVTKGAHLEVH</sequence>
<name>A0A4Y2UE48_ARAVE</name>
<evidence type="ECO:0000313" key="1">
    <source>
        <dbReference type="EMBL" id="GBO10793.1"/>
    </source>
</evidence>
<dbReference type="AlphaFoldDB" id="A0A4Y2UE48"/>